<feature type="domain" description="AB hydrolase-1" evidence="2">
    <location>
        <begin position="123"/>
        <end position="480"/>
    </location>
</feature>
<dbReference type="NCBIfam" id="NF001209">
    <property type="entry name" value="PRK00175.1"/>
    <property type="match status" value="1"/>
</dbReference>
<organism evidence="3 4">
    <name type="scientific">Helicostylum pulchrum</name>
    <dbReference type="NCBI Taxonomy" id="562976"/>
    <lineage>
        <taxon>Eukaryota</taxon>
        <taxon>Fungi</taxon>
        <taxon>Fungi incertae sedis</taxon>
        <taxon>Mucoromycota</taxon>
        <taxon>Mucoromycotina</taxon>
        <taxon>Mucoromycetes</taxon>
        <taxon>Mucorales</taxon>
        <taxon>Mucorineae</taxon>
        <taxon>Mucoraceae</taxon>
        <taxon>Helicostylum</taxon>
    </lineage>
</organism>
<comment type="caution">
    <text evidence="3">The sequence shown here is derived from an EMBL/GenBank/DDBJ whole genome shotgun (WGS) entry which is preliminary data.</text>
</comment>
<dbReference type="InterPro" id="IPR000073">
    <property type="entry name" value="AB_hydrolase_1"/>
</dbReference>
<dbReference type="Proteomes" id="UP001476247">
    <property type="component" value="Unassembled WGS sequence"/>
</dbReference>
<dbReference type="EMBL" id="BAABUJ010000014">
    <property type="protein sequence ID" value="GAA5800116.1"/>
    <property type="molecule type" value="Genomic_DNA"/>
</dbReference>
<name>A0ABP9XZC4_9FUNG</name>
<sequence>MKSALSLARTSYTQVVKRPTLLPLISLGYRGLHHQPALKNSSCNVNNSSTSSNPPMSFPCIDKMESRTLELDSGPEPSYDNIVTGYEKFESPHPFLLDHGGILPKIDIAYETWGTLNSKKDNAILIHTGLSASSHARSHAKNTKPGWWESFIGPGAHIDTNKFFVICTNALGGCYGSTGPSSIDPADGERYATRFPIITVFDMIRAQFKLLDHLGIDKLHASVGSSMGGMQSIAAAKLFPDRVKRLISISACARSHPYSIALRHTQRQVLMADPNWNKGFYYKGIPPHVGMKLAREIATISYRSGPEWELRFGRKRSNENQSPALCPDFLIETYLDHQGERFCLQYDPNSLLYISKAMDMFDMSRSETEKLQRQRQHNLPKIEQILKHRQQLERPDEEDARIMAEACRSIIGTQSALEGKQEEKDMSAKPAEEKNNRLTTLSSDPATQDLVEGMKGINMPTLVLGVQSDILFPVWQQKEIAECLRASGNNRVTYYELDAMFGHDTFLIDRVSVGGAIKGHLELLDDESA</sequence>
<evidence type="ECO:0000313" key="4">
    <source>
        <dbReference type="Proteomes" id="UP001476247"/>
    </source>
</evidence>
<dbReference type="InterPro" id="IPR029058">
    <property type="entry name" value="AB_hydrolase_fold"/>
</dbReference>
<evidence type="ECO:0000313" key="3">
    <source>
        <dbReference type="EMBL" id="GAA5800116.1"/>
    </source>
</evidence>
<evidence type="ECO:0000256" key="1">
    <source>
        <dbReference type="ARBA" id="ARBA00006886"/>
    </source>
</evidence>
<dbReference type="SUPFAM" id="SSF53474">
    <property type="entry name" value="alpha/beta-Hydrolases"/>
    <property type="match status" value="1"/>
</dbReference>
<dbReference type="HAMAP" id="MF_00296">
    <property type="entry name" value="MetX_acyltransf"/>
    <property type="match status" value="1"/>
</dbReference>
<dbReference type="NCBIfam" id="TIGR01392">
    <property type="entry name" value="homoserO_Ac_trn"/>
    <property type="match status" value="1"/>
</dbReference>
<evidence type="ECO:0000259" key="2">
    <source>
        <dbReference type="Pfam" id="PF00561"/>
    </source>
</evidence>
<comment type="similarity">
    <text evidence="1">Belongs to the AB hydrolase superfamily. MetX family.</text>
</comment>
<dbReference type="Gene3D" id="3.40.50.1820">
    <property type="entry name" value="alpha/beta hydrolase"/>
    <property type="match status" value="1"/>
</dbReference>
<dbReference type="PIRSF" id="PIRSF000443">
    <property type="entry name" value="Homoser_Ac_trans"/>
    <property type="match status" value="1"/>
</dbReference>
<reference evidence="3 4" key="1">
    <citation type="submission" date="2024-04" db="EMBL/GenBank/DDBJ databases">
        <title>genome sequences of Mucor flavus KT1a and Helicostylum pulchrum KT1b strains isolation_sourced from the surface of a dry-aged beef.</title>
        <authorList>
            <person name="Toyotome T."/>
            <person name="Hosono M."/>
            <person name="Torimaru M."/>
            <person name="Fukuda K."/>
            <person name="Mikami N."/>
        </authorList>
    </citation>
    <scope>NUCLEOTIDE SEQUENCE [LARGE SCALE GENOMIC DNA]</scope>
    <source>
        <strain evidence="3 4">KT1b</strain>
    </source>
</reference>
<proteinExistence type="inferred from homology"/>
<dbReference type="InterPro" id="IPR008220">
    <property type="entry name" value="HAT_MetX-like"/>
</dbReference>
<accession>A0ABP9XZC4</accession>
<protein>
    <recommendedName>
        <fullName evidence="2">AB hydrolase-1 domain-containing protein</fullName>
    </recommendedName>
</protein>
<keyword evidence="4" id="KW-1185">Reference proteome</keyword>
<dbReference type="PANTHER" id="PTHR32268">
    <property type="entry name" value="HOMOSERINE O-ACETYLTRANSFERASE"/>
    <property type="match status" value="1"/>
</dbReference>
<dbReference type="Pfam" id="PF00561">
    <property type="entry name" value="Abhydrolase_1"/>
    <property type="match status" value="1"/>
</dbReference>
<dbReference type="PANTHER" id="PTHR32268:SF16">
    <property type="entry name" value="SERINE O-SUCCINYLTRANSFERASE"/>
    <property type="match status" value="1"/>
</dbReference>
<gene>
    <name evidence="3" type="ORF">HPULCUR_005539</name>
</gene>